<gene>
    <name evidence="2" type="ORF">BBOU_1681</name>
</gene>
<keyword evidence="3" id="KW-1185">Reference proteome</keyword>
<feature type="region of interest" description="Disordered" evidence="1">
    <location>
        <begin position="154"/>
        <end position="238"/>
    </location>
</feature>
<dbReference type="Pfam" id="PF13730">
    <property type="entry name" value="HTH_36"/>
    <property type="match status" value="1"/>
</dbReference>
<feature type="compositionally biased region" description="Polar residues" evidence="1">
    <location>
        <begin position="154"/>
        <end position="163"/>
    </location>
</feature>
<dbReference type="EMBL" id="JGYQ01000018">
    <property type="protein sequence ID" value="KFI45215.1"/>
    <property type="molecule type" value="Genomic_DNA"/>
</dbReference>
<proteinExistence type="predicted"/>
<protein>
    <recommendedName>
        <fullName evidence="4">Helix-turn-helix domain-containing protein</fullName>
    </recommendedName>
</protein>
<organism evidence="2 3">
    <name type="scientific">Bifidobacterium boum</name>
    <dbReference type="NCBI Taxonomy" id="78343"/>
    <lineage>
        <taxon>Bacteria</taxon>
        <taxon>Bacillati</taxon>
        <taxon>Actinomycetota</taxon>
        <taxon>Actinomycetes</taxon>
        <taxon>Bifidobacteriales</taxon>
        <taxon>Bifidobacteriaceae</taxon>
        <taxon>Bifidobacterium</taxon>
    </lineage>
</organism>
<reference evidence="2 3" key="1">
    <citation type="submission" date="2014-03" db="EMBL/GenBank/DDBJ databases">
        <title>Genomics of Bifidobacteria.</title>
        <authorList>
            <person name="Ventura M."/>
            <person name="Milani C."/>
            <person name="Lugli G.A."/>
        </authorList>
    </citation>
    <scope>NUCLEOTIDE SEQUENCE [LARGE SCALE GENOMIC DNA]</scope>
    <source>
        <strain evidence="2 3">LMG 10736</strain>
    </source>
</reference>
<evidence type="ECO:0008006" key="4">
    <source>
        <dbReference type="Google" id="ProtNLM"/>
    </source>
</evidence>
<sequence>MVTAGTVEKVYRLSDSRLTPVTGAVLAYYAYRAYYMDGRCAWPSLATVASACFCDEKTVRRALTRLCELGYMRVNPDQSWNARNPETGQWVRRGYRSKVYDVLIENFETLADEGRTERAQEHAERHRAGEPVNDAQQTGQNVHPDEIPMISTLSQTGQNVRSGKSSENKVDIVSPRTGQNVHLPTSNQQSSPAPTGHPLAIRNEATDSGGRKQRSATPLIRRQSVPEPTAHDVGGGDGTNDVLDALARMRSALGLETPEPTRRDRRAVGSLLERIRKRDTGGGQALAEDEMLRVVAWMPSNTFWLRRVMTGRALAANWPDIVNDYAVDLIDKQRAYEAQTVERDKPQAERRPHQHTWLCSHVLAELGCTREQVQTDERLQERAWRIAVRMNESTGKRKSVASGIDATWEGGA</sequence>
<evidence type="ECO:0000313" key="3">
    <source>
        <dbReference type="Proteomes" id="UP000029093"/>
    </source>
</evidence>
<evidence type="ECO:0000313" key="2">
    <source>
        <dbReference type="EMBL" id="KFI45215.1"/>
    </source>
</evidence>
<evidence type="ECO:0000256" key="1">
    <source>
        <dbReference type="SAM" id="MobiDB-lite"/>
    </source>
</evidence>
<feature type="compositionally biased region" description="Basic and acidic residues" evidence="1">
    <location>
        <begin position="113"/>
        <end position="129"/>
    </location>
</feature>
<dbReference type="AlphaFoldDB" id="A0A086ZFB5"/>
<name>A0A086ZFB5_9BIFI</name>
<feature type="region of interest" description="Disordered" evidence="1">
    <location>
        <begin position="113"/>
        <end position="140"/>
    </location>
</feature>
<accession>A0A086ZFB5</accession>
<feature type="compositionally biased region" description="Polar residues" evidence="1">
    <location>
        <begin position="176"/>
        <end position="193"/>
    </location>
</feature>
<dbReference type="Proteomes" id="UP000029093">
    <property type="component" value="Unassembled WGS sequence"/>
</dbReference>
<comment type="caution">
    <text evidence="2">The sequence shown here is derived from an EMBL/GenBank/DDBJ whole genome shotgun (WGS) entry which is preliminary data.</text>
</comment>